<dbReference type="OrthoDB" id="9803748at2"/>
<protein>
    <submittedName>
        <fullName evidence="2">Dihydroneopterin aldolase</fullName>
    </submittedName>
</protein>
<evidence type="ECO:0000313" key="2">
    <source>
        <dbReference type="EMBL" id="SHE37993.1"/>
    </source>
</evidence>
<gene>
    <name evidence="2" type="ORF">SAMN04488522_10138</name>
</gene>
<evidence type="ECO:0000313" key="3">
    <source>
        <dbReference type="Proteomes" id="UP000184287"/>
    </source>
</evidence>
<dbReference type="Proteomes" id="UP000184287">
    <property type="component" value="Unassembled WGS sequence"/>
</dbReference>
<dbReference type="Gene3D" id="3.30.1130.10">
    <property type="match status" value="1"/>
</dbReference>
<dbReference type="EMBL" id="FQUQ01000001">
    <property type="protein sequence ID" value="SHE37993.1"/>
    <property type="molecule type" value="Genomic_DNA"/>
</dbReference>
<dbReference type="AlphaFoldDB" id="A0A1M4T0K8"/>
<accession>A0A1M4T0K8</accession>
<keyword evidence="3" id="KW-1185">Reference proteome</keyword>
<proteinExistence type="predicted"/>
<organism evidence="2 3">
    <name type="scientific">Pedobacter caeni</name>
    <dbReference type="NCBI Taxonomy" id="288992"/>
    <lineage>
        <taxon>Bacteria</taxon>
        <taxon>Pseudomonadati</taxon>
        <taxon>Bacteroidota</taxon>
        <taxon>Sphingobacteriia</taxon>
        <taxon>Sphingobacteriales</taxon>
        <taxon>Sphingobacteriaceae</taxon>
        <taxon>Pedobacter</taxon>
    </lineage>
</organism>
<dbReference type="InterPro" id="IPR006157">
    <property type="entry name" value="FolB_dom"/>
</dbReference>
<feature type="domain" description="Dihydroneopterin aldolase/epimerase" evidence="1">
    <location>
        <begin position="11"/>
        <end position="121"/>
    </location>
</feature>
<dbReference type="SUPFAM" id="SSF55620">
    <property type="entry name" value="Tetrahydrobiopterin biosynthesis enzymes-like"/>
    <property type="match status" value="1"/>
</dbReference>
<name>A0A1M4T0K8_9SPHI</name>
<sequence>MSSANNYIQTVALRDVKCFALHGWYPEEHLTGIYFLVDVVVTFVHSGDTENLNHTVNYEVINTIILEEMQRTQKMLETVVKNILDRVIAHYPFVRTAQAGIRKMNPPMPGEVGHSFVQLSYTAPEEASA</sequence>
<dbReference type="Pfam" id="PF02152">
    <property type="entry name" value="FolB"/>
    <property type="match status" value="1"/>
</dbReference>
<dbReference type="RefSeq" id="WP_073225903.1">
    <property type="nucleotide sequence ID" value="NZ_FQUQ01000001.1"/>
</dbReference>
<dbReference type="STRING" id="288992.SAMN04488522_10138"/>
<evidence type="ECO:0000259" key="1">
    <source>
        <dbReference type="SMART" id="SM00905"/>
    </source>
</evidence>
<dbReference type="GO" id="GO:0004150">
    <property type="term" value="F:dihydroneopterin aldolase activity"/>
    <property type="evidence" value="ECO:0007669"/>
    <property type="project" value="InterPro"/>
</dbReference>
<reference evidence="3" key="1">
    <citation type="submission" date="2016-11" db="EMBL/GenBank/DDBJ databases">
        <authorList>
            <person name="Varghese N."/>
            <person name="Submissions S."/>
        </authorList>
    </citation>
    <scope>NUCLEOTIDE SEQUENCE [LARGE SCALE GENOMIC DNA]</scope>
    <source>
        <strain evidence="3">DSM 16990</strain>
    </source>
</reference>
<dbReference type="GO" id="GO:0006760">
    <property type="term" value="P:folic acid-containing compound metabolic process"/>
    <property type="evidence" value="ECO:0007669"/>
    <property type="project" value="InterPro"/>
</dbReference>
<dbReference type="SMART" id="SM00905">
    <property type="entry name" value="FolB"/>
    <property type="match status" value="1"/>
</dbReference>
<dbReference type="InterPro" id="IPR043133">
    <property type="entry name" value="GTP-CH-I_C/QueF"/>
</dbReference>